<accession>A0A067BER8</accession>
<dbReference type="PATRIC" id="fig|1481663.10.peg.1000"/>
<evidence type="ECO:0000313" key="9">
    <source>
        <dbReference type="Proteomes" id="UP000216173"/>
    </source>
</evidence>
<dbReference type="OrthoDB" id="5880590at2"/>
<reference evidence="5" key="3">
    <citation type="submission" date="2017-07" db="EMBL/GenBank/DDBJ databases">
        <authorList>
            <person name="Sun Z.S."/>
            <person name="Albrecht U."/>
            <person name="Echele G."/>
            <person name="Lee C.C."/>
        </authorList>
    </citation>
    <scope>NUCLEOTIDE SEQUENCE [LARGE SCALE GENOMIC DNA]</scope>
    <source>
        <strain evidence="5">OYP9E10</strain>
    </source>
</reference>
<gene>
    <name evidence="3" type="ORF">AAY55_01885</name>
    <name evidence="5" type="ORF">CGU03_05405</name>
    <name evidence="2" type="ORF">DP83_14535</name>
    <name evidence="4" type="ORF">XV92_06910</name>
</gene>
<sequence>MANHEFKEPFNIYYFLGVVAVLLIPTLPATLTWIRVLNGYATF</sequence>
<evidence type="ECO:0000313" key="4">
    <source>
        <dbReference type="EMBL" id="KQB02053.1"/>
    </source>
</evidence>
<dbReference type="EMBL" id="JJMN01000074">
    <property type="protein sequence ID" value="KDO12991.1"/>
    <property type="molecule type" value="Genomic_DNA"/>
</dbReference>
<dbReference type="AlphaFoldDB" id="A0A067BER8"/>
<evidence type="ECO:0000313" key="2">
    <source>
        <dbReference type="EMBL" id="KDO12991.1"/>
    </source>
</evidence>
<evidence type="ECO:0000313" key="7">
    <source>
        <dbReference type="Proteomes" id="UP000050491"/>
    </source>
</evidence>
<keyword evidence="1" id="KW-1133">Transmembrane helix</keyword>
<reference evidence="2 6" key="1">
    <citation type="submission" date="2014-04" db="EMBL/GenBank/DDBJ databases">
        <title>Vibrio metecus sp. nov., a close relative of Vibrio cholerae isolated from coastal brackish ponds and clinical specimens.</title>
        <authorList>
            <person name="Kirchberger P.C."/>
            <person name="Turnsek M."/>
            <person name="Hunt D.E."/>
            <person name="Haley B.J."/>
            <person name="Colwell R."/>
            <person name="Polz M.F."/>
            <person name="Tarr C.L."/>
            <person name="Boucher Y."/>
        </authorList>
    </citation>
    <scope>NUCLEOTIDE SEQUENCE [LARGE SCALE GENOMIC DNA]</scope>
    <source>
        <strain evidence="2">OP3H</strain>
        <strain evidence="6">PPCK-2014</strain>
    </source>
</reference>
<keyword evidence="6" id="KW-1185">Reference proteome</keyword>
<comment type="caution">
    <text evidence="3">The sequence shown here is derived from an EMBL/GenBank/DDBJ whole genome shotgun (WGS) entry which is preliminary data.</text>
</comment>
<evidence type="ECO:0000256" key="1">
    <source>
        <dbReference type="SAM" id="Phobius"/>
    </source>
</evidence>
<dbReference type="Proteomes" id="UP000216173">
    <property type="component" value="Unassembled WGS sequence"/>
</dbReference>
<name>A0A067BER8_VIBMT</name>
<keyword evidence="1" id="KW-0812">Transmembrane</keyword>
<dbReference type="EMBL" id="LCUF01000001">
    <property type="protein sequence ID" value="KQA24768.1"/>
    <property type="molecule type" value="Genomic_DNA"/>
</dbReference>
<dbReference type="EMBL" id="NMSH01000005">
    <property type="protein sequence ID" value="PAR22040.1"/>
    <property type="molecule type" value="Genomic_DNA"/>
</dbReference>
<protein>
    <submittedName>
        <fullName evidence="3">Membrane protein</fullName>
    </submittedName>
</protein>
<evidence type="ECO:0000313" key="8">
    <source>
        <dbReference type="Proteomes" id="UP000053724"/>
    </source>
</evidence>
<dbReference type="RefSeq" id="WP_001273570.1">
    <property type="nucleotide sequence ID" value="NZ_ACZT01000024.1"/>
</dbReference>
<evidence type="ECO:0000313" key="5">
    <source>
        <dbReference type="EMBL" id="PAR22040.1"/>
    </source>
</evidence>
<evidence type="ECO:0000313" key="3">
    <source>
        <dbReference type="EMBL" id="KQA24768.1"/>
    </source>
</evidence>
<reference evidence="9" key="4">
    <citation type="submission" date="2017-07" db="EMBL/GenBank/DDBJ databases">
        <authorList>
            <person name="Boucher Y."/>
            <person name="Orata F.D."/>
        </authorList>
    </citation>
    <scope>NUCLEOTIDE SEQUENCE [LARGE SCALE GENOMIC DNA]</scope>
    <source>
        <strain evidence="9">OYP9E10</strain>
    </source>
</reference>
<evidence type="ECO:0000313" key="6">
    <source>
        <dbReference type="Proteomes" id="UP000027331"/>
    </source>
</evidence>
<keyword evidence="1" id="KW-0472">Membrane</keyword>
<feature type="transmembrane region" description="Helical" evidence="1">
    <location>
        <begin position="12"/>
        <end position="34"/>
    </location>
</feature>
<dbReference type="Proteomes" id="UP000053724">
    <property type="component" value="Unassembled WGS sequence"/>
</dbReference>
<reference evidence="7 8" key="2">
    <citation type="journal article" date="2015" name="Genome Biol. Evol.">
        <title>The Dynamics of Genetic Interactions between Vibrio metoecus and Vibrio cholerae, Two Close Relatives Co-Occurring in the Environment.</title>
        <authorList>
            <person name="Orata F.D."/>
            <person name="Kirchberger P.C."/>
            <person name="Meheust R."/>
            <person name="Barlow E.J."/>
            <person name="Tarr C.L."/>
            <person name="Boucher Y."/>
        </authorList>
    </citation>
    <scope>NUCLEOTIDE SEQUENCE [LARGE SCALE GENOMIC DNA]</scope>
    <source>
        <strain evidence="3 8">08-2459</strain>
        <strain evidence="4 7">YB5B04</strain>
    </source>
</reference>
<dbReference type="GeneID" id="94014209"/>
<dbReference type="Proteomes" id="UP000050491">
    <property type="component" value="Unassembled WGS sequence"/>
</dbReference>
<organism evidence="3 8">
    <name type="scientific">Vibrio metoecus</name>
    <dbReference type="NCBI Taxonomy" id="1481663"/>
    <lineage>
        <taxon>Bacteria</taxon>
        <taxon>Pseudomonadati</taxon>
        <taxon>Pseudomonadota</taxon>
        <taxon>Gammaproteobacteria</taxon>
        <taxon>Vibrionales</taxon>
        <taxon>Vibrionaceae</taxon>
        <taxon>Vibrio</taxon>
    </lineage>
</organism>
<dbReference type="EMBL" id="LBGP01000010">
    <property type="protein sequence ID" value="KQB02053.1"/>
    <property type="molecule type" value="Genomic_DNA"/>
</dbReference>
<proteinExistence type="predicted"/>
<dbReference type="Proteomes" id="UP000027331">
    <property type="component" value="Unassembled WGS sequence"/>
</dbReference>